<gene>
    <name evidence="1" type="ORF">R3Q16_31125</name>
</gene>
<name>A0ABU4C3L9_RHOGO</name>
<organism evidence="1 2">
    <name type="scientific">Rhodococcus globerulus</name>
    <dbReference type="NCBI Taxonomy" id="33008"/>
    <lineage>
        <taxon>Bacteria</taxon>
        <taxon>Bacillati</taxon>
        <taxon>Actinomycetota</taxon>
        <taxon>Actinomycetes</taxon>
        <taxon>Mycobacteriales</taxon>
        <taxon>Nocardiaceae</taxon>
        <taxon>Rhodococcus</taxon>
    </lineage>
</organism>
<keyword evidence="2" id="KW-1185">Reference proteome</keyword>
<dbReference type="RefSeq" id="WP_317545545.1">
    <property type="nucleotide sequence ID" value="NZ_JAWLKB010000031.1"/>
</dbReference>
<proteinExistence type="predicted"/>
<comment type="caution">
    <text evidence="1">The sequence shown here is derived from an EMBL/GenBank/DDBJ whole genome shotgun (WGS) entry which is preliminary data.</text>
</comment>
<dbReference type="Proteomes" id="UP001185927">
    <property type="component" value="Unassembled WGS sequence"/>
</dbReference>
<accession>A0ABU4C3L9</accession>
<protein>
    <submittedName>
        <fullName evidence="1">Uncharacterized protein</fullName>
    </submittedName>
</protein>
<evidence type="ECO:0000313" key="2">
    <source>
        <dbReference type="Proteomes" id="UP001185927"/>
    </source>
</evidence>
<evidence type="ECO:0000313" key="1">
    <source>
        <dbReference type="EMBL" id="MDV6271082.1"/>
    </source>
</evidence>
<sequence>MTIGEAIENVGARVAYTHPATGTTEPGIIRSVDINNRGLVNVQYGPDIWATHPANLELRSK</sequence>
<dbReference type="EMBL" id="JAWLKB010000031">
    <property type="protein sequence ID" value="MDV6271082.1"/>
    <property type="molecule type" value="Genomic_DNA"/>
</dbReference>
<reference evidence="1 2" key="1">
    <citation type="submission" date="2023-10" db="EMBL/GenBank/DDBJ databases">
        <title>Development of a sustainable strategy for remediation of hydrocarbon-contaminated territories based on the waste exchange concept.</title>
        <authorList>
            <person name="Krivoruchko A."/>
        </authorList>
    </citation>
    <scope>NUCLEOTIDE SEQUENCE [LARGE SCALE GENOMIC DNA]</scope>
    <source>
        <strain evidence="1 2">IEGM 1203</strain>
    </source>
</reference>